<dbReference type="Pfam" id="PF07127">
    <property type="entry name" value="Nodulin_late"/>
    <property type="match status" value="1"/>
</dbReference>
<organism evidence="3">
    <name type="scientific">Pisum sativum</name>
    <name type="common">Garden pea</name>
    <name type="synonym">Lathyrus oleraceus</name>
    <dbReference type="NCBI Taxonomy" id="3888"/>
    <lineage>
        <taxon>Eukaryota</taxon>
        <taxon>Viridiplantae</taxon>
        <taxon>Streptophyta</taxon>
        <taxon>Embryophyta</taxon>
        <taxon>Tracheophyta</taxon>
        <taxon>Spermatophyta</taxon>
        <taxon>Magnoliopsida</taxon>
        <taxon>eudicotyledons</taxon>
        <taxon>Gunneridae</taxon>
        <taxon>Pentapetalae</taxon>
        <taxon>rosids</taxon>
        <taxon>fabids</taxon>
        <taxon>Fabales</taxon>
        <taxon>Fabaceae</taxon>
        <taxon>Papilionoideae</taxon>
        <taxon>50 kb inversion clade</taxon>
        <taxon>NPAAA clade</taxon>
        <taxon>Hologalegina</taxon>
        <taxon>IRL clade</taxon>
        <taxon>Fabeae</taxon>
        <taxon>Lathyrus</taxon>
    </lineage>
</organism>
<keyword evidence="1" id="KW-0732">Signal</keyword>
<protein>
    <submittedName>
        <fullName evidence="3">Nodule-specific cysteine-rich peptide G31</fullName>
    </submittedName>
</protein>
<dbReference type="GO" id="GO:0046872">
    <property type="term" value="F:metal ion binding"/>
    <property type="evidence" value="ECO:0007669"/>
    <property type="project" value="InterPro"/>
</dbReference>
<feature type="domain" description="Late nodulin" evidence="2">
    <location>
        <begin position="3"/>
        <end position="48"/>
    </location>
</feature>
<dbReference type="EMBL" id="MT371129">
    <property type="protein sequence ID" value="QQO74647.1"/>
    <property type="molecule type" value="mRNA"/>
</dbReference>
<feature type="signal peptide" evidence="1">
    <location>
        <begin position="1"/>
        <end position="19"/>
    </location>
</feature>
<evidence type="ECO:0000313" key="3">
    <source>
        <dbReference type="EMBL" id="QQO74647.1"/>
    </source>
</evidence>
<dbReference type="AlphaFoldDB" id="A0A7T8DV51"/>
<evidence type="ECO:0000256" key="1">
    <source>
        <dbReference type="SAM" id="SignalP"/>
    </source>
</evidence>
<feature type="chain" id="PRO_5031086780" evidence="1">
    <location>
        <begin position="20"/>
        <end position="67"/>
    </location>
</feature>
<evidence type="ECO:0000259" key="2">
    <source>
        <dbReference type="Pfam" id="PF07127"/>
    </source>
</evidence>
<proteinExistence type="evidence at transcript level"/>
<accession>A0A7T8DV51</accession>
<reference evidence="3" key="1">
    <citation type="journal article" date="2020" name="Mol. Cell">
        <title>Proteome analysis reveals a significant host-specific response in Rhizobium leguminosarum bv viciae endosymbiotic cells.</title>
        <authorList>
            <person name="Duran D."/>
            <person name="Albareda M."/>
            <person name="Marina A."/>
            <person name="Garcia C."/>
            <person name="Ruiz-Argueso T."/>
            <person name="Palacios J."/>
        </authorList>
    </citation>
    <scope>NUCLEOTIDE SEQUENCE</scope>
    <source>
        <tissue evidence="3">Root nodules</tissue>
    </source>
</reference>
<dbReference type="InterPro" id="IPR009810">
    <property type="entry name" value="Nodulin_late_dom"/>
</dbReference>
<name>A0A7T8DV51_PEA</name>
<sequence length="67" mass="7770">MSFFAFIIFFFLFFVVTNSDPKIPCIKDDDCPKVEFPRYILCINKFCENMPLALVTTPLVENDVVGR</sequence>